<feature type="transmembrane region" description="Helical" evidence="1">
    <location>
        <begin position="42"/>
        <end position="61"/>
    </location>
</feature>
<feature type="signal peptide" evidence="2">
    <location>
        <begin position="1"/>
        <end position="15"/>
    </location>
</feature>
<dbReference type="Proteomes" id="UP001586593">
    <property type="component" value="Unassembled WGS sequence"/>
</dbReference>
<evidence type="ECO:0000313" key="3">
    <source>
        <dbReference type="EMBL" id="KAL1844719.1"/>
    </source>
</evidence>
<keyword evidence="1" id="KW-1133">Transmembrane helix</keyword>
<organism evidence="3 4">
    <name type="scientific">Phialemonium thermophilum</name>
    <dbReference type="NCBI Taxonomy" id="223376"/>
    <lineage>
        <taxon>Eukaryota</taxon>
        <taxon>Fungi</taxon>
        <taxon>Dikarya</taxon>
        <taxon>Ascomycota</taxon>
        <taxon>Pezizomycotina</taxon>
        <taxon>Sordariomycetes</taxon>
        <taxon>Sordariomycetidae</taxon>
        <taxon>Cephalothecales</taxon>
        <taxon>Cephalothecaceae</taxon>
        <taxon>Phialemonium</taxon>
    </lineage>
</organism>
<proteinExistence type="predicted"/>
<name>A0ABR3VSU0_9PEZI</name>
<protein>
    <submittedName>
        <fullName evidence="3">Uncharacterized protein</fullName>
    </submittedName>
</protein>
<comment type="caution">
    <text evidence="3">The sequence shown here is derived from an EMBL/GenBank/DDBJ whole genome shotgun (WGS) entry which is preliminary data.</text>
</comment>
<evidence type="ECO:0000256" key="2">
    <source>
        <dbReference type="SAM" id="SignalP"/>
    </source>
</evidence>
<keyword evidence="1" id="KW-0812">Transmembrane</keyword>
<gene>
    <name evidence="3" type="ORF">VTK73DRAFT_1968</name>
</gene>
<feature type="chain" id="PRO_5046734899" evidence="2">
    <location>
        <begin position="16"/>
        <end position="84"/>
    </location>
</feature>
<keyword evidence="4" id="KW-1185">Reference proteome</keyword>
<keyword evidence="2" id="KW-0732">Signal</keyword>
<evidence type="ECO:0000313" key="4">
    <source>
        <dbReference type="Proteomes" id="UP001586593"/>
    </source>
</evidence>
<sequence length="84" mass="9364">MNILSLCTLTAVVISQVGDPVRTREWHVKIVGHNHPLPTTTMAVGAVLGGLIFRVNAILLVRDSRYRKCKVDVICLRQNRSRVS</sequence>
<accession>A0ABR3VSU0</accession>
<keyword evidence="1" id="KW-0472">Membrane</keyword>
<dbReference type="EMBL" id="JAZHXJ010001512">
    <property type="protein sequence ID" value="KAL1844719.1"/>
    <property type="molecule type" value="Genomic_DNA"/>
</dbReference>
<reference evidence="3 4" key="1">
    <citation type="journal article" date="2024" name="Commun. Biol.">
        <title>Comparative genomic analysis of thermophilic fungi reveals convergent evolutionary adaptations and gene losses.</title>
        <authorList>
            <person name="Steindorff A.S."/>
            <person name="Aguilar-Pontes M.V."/>
            <person name="Robinson A.J."/>
            <person name="Andreopoulos B."/>
            <person name="LaButti K."/>
            <person name="Kuo A."/>
            <person name="Mondo S."/>
            <person name="Riley R."/>
            <person name="Otillar R."/>
            <person name="Haridas S."/>
            <person name="Lipzen A."/>
            <person name="Grimwood J."/>
            <person name="Schmutz J."/>
            <person name="Clum A."/>
            <person name="Reid I.D."/>
            <person name="Moisan M.C."/>
            <person name="Butler G."/>
            <person name="Nguyen T.T.M."/>
            <person name="Dewar K."/>
            <person name="Conant G."/>
            <person name="Drula E."/>
            <person name="Henrissat B."/>
            <person name="Hansel C."/>
            <person name="Singer S."/>
            <person name="Hutchinson M.I."/>
            <person name="de Vries R.P."/>
            <person name="Natvig D.O."/>
            <person name="Powell A.J."/>
            <person name="Tsang A."/>
            <person name="Grigoriev I.V."/>
        </authorList>
    </citation>
    <scope>NUCLEOTIDE SEQUENCE [LARGE SCALE GENOMIC DNA]</scope>
    <source>
        <strain evidence="3 4">ATCC 24622</strain>
    </source>
</reference>
<evidence type="ECO:0000256" key="1">
    <source>
        <dbReference type="SAM" id="Phobius"/>
    </source>
</evidence>